<protein>
    <submittedName>
        <fullName evidence="2">Uncharacterized protein</fullName>
    </submittedName>
</protein>
<evidence type="ECO:0000313" key="4">
    <source>
        <dbReference type="Proteomes" id="UP000479000"/>
    </source>
</evidence>
<gene>
    <name evidence="2" type="ORF">NTEN_LOCUS20791</name>
    <name evidence="3" type="ORF">NTEN_LOCUS20795</name>
</gene>
<proteinExistence type="predicted"/>
<feature type="compositionally biased region" description="Basic and acidic residues" evidence="1">
    <location>
        <begin position="82"/>
        <end position="92"/>
    </location>
</feature>
<organism evidence="2 4">
    <name type="scientific">Nesidiocoris tenuis</name>
    <dbReference type="NCBI Taxonomy" id="355587"/>
    <lineage>
        <taxon>Eukaryota</taxon>
        <taxon>Metazoa</taxon>
        <taxon>Ecdysozoa</taxon>
        <taxon>Arthropoda</taxon>
        <taxon>Hexapoda</taxon>
        <taxon>Insecta</taxon>
        <taxon>Pterygota</taxon>
        <taxon>Neoptera</taxon>
        <taxon>Paraneoptera</taxon>
        <taxon>Hemiptera</taxon>
        <taxon>Heteroptera</taxon>
        <taxon>Panheteroptera</taxon>
        <taxon>Cimicomorpha</taxon>
        <taxon>Miridae</taxon>
        <taxon>Dicyphina</taxon>
        <taxon>Nesidiocoris</taxon>
    </lineage>
</organism>
<dbReference type="EMBL" id="CADCXU010030510">
    <property type="protein sequence ID" value="CAB0016634.1"/>
    <property type="molecule type" value="Genomic_DNA"/>
</dbReference>
<dbReference type="AlphaFoldDB" id="A0A6H5HEY0"/>
<keyword evidence="4" id="KW-1185">Reference proteome</keyword>
<feature type="region of interest" description="Disordered" evidence="1">
    <location>
        <begin position="61"/>
        <end position="92"/>
    </location>
</feature>
<evidence type="ECO:0000313" key="2">
    <source>
        <dbReference type="EMBL" id="CAB0016634.1"/>
    </source>
</evidence>
<sequence>GFPGREELNYLSLVRSRVDKLGLRSRASRHHKNLDWKLAYSITGRTIEEKNRRDTRELLDGHLQEAQGSHRANGYRPHGRTAHQDREHLRSY</sequence>
<dbReference type="Proteomes" id="UP000479000">
    <property type="component" value="Unassembled WGS sequence"/>
</dbReference>
<evidence type="ECO:0000313" key="3">
    <source>
        <dbReference type="EMBL" id="CAB0016638.1"/>
    </source>
</evidence>
<feature type="non-terminal residue" evidence="2">
    <location>
        <position position="1"/>
    </location>
</feature>
<dbReference type="EMBL" id="CADCXU010030512">
    <property type="protein sequence ID" value="CAB0016638.1"/>
    <property type="molecule type" value="Genomic_DNA"/>
</dbReference>
<accession>A0A6H5HEY0</accession>
<evidence type="ECO:0000256" key="1">
    <source>
        <dbReference type="SAM" id="MobiDB-lite"/>
    </source>
</evidence>
<name>A0A6H5HEY0_9HEMI</name>
<reference evidence="2 4" key="1">
    <citation type="submission" date="2020-02" db="EMBL/GenBank/DDBJ databases">
        <authorList>
            <person name="Ferguson B K."/>
        </authorList>
    </citation>
    <scope>NUCLEOTIDE SEQUENCE [LARGE SCALE GENOMIC DNA]</scope>
</reference>